<evidence type="ECO:0000259" key="11">
    <source>
        <dbReference type="PROSITE" id="PS50119"/>
    </source>
</evidence>
<comment type="similarity">
    <text evidence="2">Belongs to the CONSTANS family.</text>
</comment>
<dbReference type="PANTHER" id="PTHR31717">
    <property type="entry name" value="ZINC FINGER PROTEIN CONSTANS-LIKE 10"/>
    <property type="match status" value="1"/>
</dbReference>
<gene>
    <name evidence="13" type="ORF">O6P43_023803</name>
</gene>
<comment type="subcellular location">
    <subcellularLocation>
        <location evidence="1 9">Nucleus</location>
    </subcellularLocation>
</comment>
<dbReference type="AlphaFoldDB" id="A0AAD7LGJ6"/>
<dbReference type="GO" id="GO:0005634">
    <property type="term" value="C:nucleus"/>
    <property type="evidence" value="ECO:0007669"/>
    <property type="project" value="UniProtKB-SubCell"/>
</dbReference>
<dbReference type="InterPro" id="IPR010402">
    <property type="entry name" value="CCT_domain"/>
</dbReference>
<evidence type="ECO:0000256" key="8">
    <source>
        <dbReference type="PROSITE-ProRule" id="PRU00024"/>
    </source>
</evidence>
<comment type="caution">
    <text evidence="13">The sequence shown here is derived from an EMBL/GenBank/DDBJ whole genome shotgun (WGS) entry which is preliminary data.</text>
</comment>
<accession>A0AAD7LGJ6</accession>
<keyword evidence="3" id="KW-0479">Metal-binding</keyword>
<dbReference type="GO" id="GO:0006355">
    <property type="term" value="P:regulation of DNA-templated transcription"/>
    <property type="evidence" value="ECO:0007669"/>
    <property type="project" value="UniProtKB-ARBA"/>
</dbReference>
<proteinExistence type="inferred from homology"/>
<sequence>MVSPKSRTGESVPCDFCTKQTAVLYCRADSAKLCLFCDQHVHSANLLSRKHLRSQICDSCSSEPVSIRCNTDNMMLCQECDWDAHASCCVSASHNRTPVEGFTGCPSPIELASIWGFHFEVKKADQFQPSSMVHNSVGLRDFLMPVDPWVYKSDGVTLQELIVPNENPMIYTTGDHGDVNTLSKKQSPCWGNRKQVIYKQLLELLKRDFLGGDDAGGDDAVDNEPGTEAAGDGENLVPGTPNRKNTRQRSVEAFNLENGVLATAGVTQQPSQHQAPVPSTSLLMMPTQIDQKKDDEFISGNMLWDSNSNGQGTQIWDFGSGRLRDHEELSQLEIAYDANDGGFMIKDFGELMGEPSLKNKKMLGDLYQMNCPIGYNDMASYNNISSNATASQAPATSESNNLPIGRRSSGSTVGKHKGSSSAKDMQFVEHPLLLRGDSMTNTAANKVDMELLGQNRGNAMLRYKEKKKNRRYEKHIRYESRKARADTRMRVKGRFVKACEAPDS</sequence>
<keyword evidence="6" id="KW-0862">Zinc</keyword>
<evidence type="ECO:0000256" key="5">
    <source>
        <dbReference type="ARBA" id="ARBA00022771"/>
    </source>
</evidence>
<evidence type="ECO:0000313" key="13">
    <source>
        <dbReference type="EMBL" id="KAJ7957503.1"/>
    </source>
</evidence>
<evidence type="ECO:0000256" key="9">
    <source>
        <dbReference type="PROSITE-ProRule" id="PRU00357"/>
    </source>
</evidence>
<keyword evidence="14" id="KW-1185">Reference proteome</keyword>
<dbReference type="Pfam" id="PF00643">
    <property type="entry name" value="zf-B_box"/>
    <property type="match status" value="1"/>
</dbReference>
<dbReference type="Proteomes" id="UP001163823">
    <property type="component" value="Chromosome 9"/>
</dbReference>
<feature type="region of interest" description="Disordered" evidence="10">
    <location>
        <begin position="214"/>
        <end position="245"/>
    </location>
</feature>
<evidence type="ECO:0000259" key="12">
    <source>
        <dbReference type="PROSITE" id="PS51017"/>
    </source>
</evidence>
<evidence type="ECO:0000256" key="7">
    <source>
        <dbReference type="ARBA" id="ARBA00023242"/>
    </source>
</evidence>
<evidence type="ECO:0000256" key="6">
    <source>
        <dbReference type="ARBA" id="ARBA00022833"/>
    </source>
</evidence>
<evidence type="ECO:0000313" key="14">
    <source>
        <dbReference type="Proteomes" id="UP001163823"/>
    </source>
</evidence>
<keyword evidence="5 8" id="KW-0863">Zinc-finger</keyword>
<organism evidence="13 14">
    <name type="scientific">Quillaja saponaria</name>
    <name type="common">Soap bark tree</name>
    <dbReference type="NCBI Taxonomy" id="32244"/>
    <lineage>
        <taxon>Eukaryota</taxon>
        <taxon>Viridiplantae</taxon>
        <taxon>Streptophyta</taxon>
        <taxon>Embryophyta</taxon>
        <taxon>Tracheophyta</taxon>
        <taxon>Spermatophyta</taxon>
        <taxon>Magnoliopsida</taxon>
        <taxon>eudicotyledons</taxon>
        <taxon>Gunneridae</taxon>
        <taxon>Pentapetalae</taxon>
        <taxon>rosids</taxon>
        <taxon>fabids</taxon>
        <taxon>Fabales</taxon>
        <taxon>Quillajaceae</taxon>
        <taxon>Quillaja</taxon>
    </lineage>
</organism>
<feature type="compositionally biased region" description="Polar residues" evidence="10">
    <location>
        <begin position="390"/>
        <end position="412"/>
    </location>
</feature>
<dbReference type="PROSITE" id="PS51017">
    <property type="entry name" value="CCT"/>
    <property type="match status" value="1"/>
</dbReference>
<evidence type="ECO:0000256" key="1">
    <source>
        <dbReference type="ARBA" id="ARBA00004123"/>
    </source>
</evidence>
<evidence type="ECO:0000256" key="2">
    <source>
        <dbReference type="ARBA" id="ARBA00010024"/>
    </source>
</evidence>
<feature type="region of interest" description="Disordered" evidence="10">
    <location>
        <begin position="390"/>
        <end position="422"/>
    </location>
</feature>
<dbReference type="EMBL" id="JARAOO010000009">
    <property type="protein sequence ID" value="KAJ7957503.1"/>
    <property type="molecule type" value="Genomic_DNA"/>
</dbReference>
<dbReference type="InterPro" id="IPR000315">
    <property type="entry name" value="Znf_B-box"/>
</dbReference>
<keyword evidence="7 9" id="KW-0539">Nucleus</keyword>
<name>A0AAD7LGJ6_QUISA</name>
<protein>
    <submittedName>
        <fullName evidence="13">Zinc finger protein like</fullName>
    </submittedName>
</protein>
<dbReference type="Pfam" id="PF06203">
    <property type="entry name" value="CCT"/>
    <property type="match status" value="1"/>
</dbReference>
<feature type="domain" description="B box-type" evidence="11">
    <location>
        <begin position="52"/>
        <end position="99"/>
    </location>
</feature>
<evidence type="ECO:0000256" key="4">
    <source>
        <dbReference type="ARBA" id="ARBA00022737"/>
    </source>
</evidence>
<dbReference type="PANTHER" id="PTHR31717:SF45">
    <property type="entry name" value="ZINC FINGER PROTEIN CONSTANS-LIKE 14-RELATED"/>
    <property type="match status" value="1"/>
</dbReference>
<feature type="domain" description="CCT" evidence="12">
    <location>
        <begin position="456"/>
        <end position="498"/>
    </location>
</feature>
<evidence type="ECO:0000256" key="10">
    <source>
        <dbReference type="SAM" id="MobiDB-lite"/>
    </source>
</evidence>
<evidence type="ECO:0000256" key="3">
    <source>
        <dbReference type="ARBA" id="ARBA00022723"/>
    </source>
</evidence>
<feature type="domain" description="B box-type" evidence="11">
    <location>
        <begin position="9"/>
        <end position="56"/>
    </location>
</feature>
<keyword evidence="4" id="KW-0677">Repeat</keyword>
<dbReference type="CDD" id="cd19821">
    <property type="entry name" value="Bbox1_BBX-like"/>
    <property type="match status" value="1"/>
</dbReference>
<reference evidence="13" key="1">
    <citation type="journal article" date="2023" name="Science">
        <title>Elucidation of the pathway for biosynthesis of saponin adjuvants from the soapbark tree.</title>
        <authorList>
            <person name="Reed J."/>
            <person name="Orme A."/>
            <person name="El-Demerdash A."/>
            <person name="Owen C."/>
            <person name="Martin L.B.B."/>
            <person name="Misra R.C."/>
            <person name="Kikuchi S."/>
            <person name="Rejzek M."/>
            <person name="Martin A.C."/>
            <person name="Harkess A."/>
            <person name="Leebens-Mack J."/>
            <person name="Louveau T."/>
            <person name="Stephenson M.J."/>
            <person name="Osbourn A."/>
        </authorList>
    </citation>
    <scope>NUCLEOTIDE SEQUENCE</scope>
    <source>
        <strain evidence="13">S10</strain>
    </source>
</reference>
<dbReference type="InterPro" id="IPR049808">
    <property type="entry name" value="CONSTANS-like_Bbox1"/>
</dbReference>
<dbReference type="KEGG" id="qsa:O6P43_023803"/>
<dbReference type="PROSITE" id="PS50119">
    <property type="entry name" value="ZF_BBOX"/>
    <property type="match status" value="2"/>
</dbReference>
<dbReference type="SMART" id="SM00336">
    <property type="entry name" value="BBOX"/>
    <property type="match status" value="2"/>
</dbReference>
<dbReference type="GO" id="GO:0008270">
    <property type="term" value="F:zinc ion binding"/>
    <property type="evidence" value="ECO:0007669"/>
    <property type="project" value="UniProtKB-KW"/>
</dbReference>